<dbReference type="SUPFAM" id="SSF141130">
    <property type="entry name" value="Acetamidase/Formamidase-like"/>
    <property type="match status" value="1"/>
</dbReference>
<protein>
    <submittedName>
        <fullName evidence="1">Acetamidase</fullName>
    </submittedName>
</protein>
<dbReference type="EMBL" id="JAVREZ010000466">
    <property type="protein sequence ID" value="MDT0488736.1"/>
    <property type="molecule type" value="Genomic_DNA"/>
</dbReference>
<sequence length="64" mass="6946">MMIFPTLHPGEGHIGGEHYLQSHPDDVLWGWLPNARTKPVLSVGSGDTVTIDTVSHKGILEDQG</sequence>
<comment type="caution">
    <text evidence="1">The sequence shown here is derived from an EMBL/GenBank/DDBJ whole genome shotgun (WGS) entry which is preliminary data.</text>
</comment>
<feature type="non-terminal residue" evidence="1">
    <location>
        <position position="64"/>
    </location>
</feature>
<keyword evidence="2" id="KW-1185">Reference proteome</keyword>
<reference evidence="2" key="1">
    <citation type="submission" date="2023-07" db="EMBL/GenBank/DDBJ databases">
        <title>30 novel species of actinomycetes from the DSMZ collection.</title>
        <authorList>
            <person name="Nouioui I."/>
        </authorList>
    </citation>
    <scope>NUCLEOTIDE SEQUENCE [LARGE SCALE GENOMIC DNA]</scope>
    <source>
        <strain evidence="2">DSM 41640</strain>
    </source>
</reference>
<evidence type="ECO:0000313" key="1">
    <source>
        <dbReference type="EMBL" id="MDT0488736.1"/>
    </source>
</evidence>
<dbReference type="Proteomes" id="UP001183824">
    <property type="component" value="Unassembled WGS sequence"/>
</dbReference>
<organism evidence="1 2">
    <name type="scientific">Streptomyces doebereineriae</name>
    <dbReference type="NCBI Taxonomy" id="3075528"/>
    <lineage>
        <taxon>Bacteria</taxon>
        <taxon>Bacillati</taxon>
        <taxon>Actinomycetota</taxon>
        <taxon>Actinomycetes</taxon>
        <taxon>Kitasatosporales</taxon>
        <taxon>Streptomycetaceae</taxon>
        <taxon>Streptomyces</taxon>
    </lineage>
</organism>
<proteinExistence type="predicted"/>
<gene>
    <name evidence="1" type="ORF">RNB18_52810</name>
</gene>
<name>A0ABU2VT24_9ACTN</name>
<evidence type="ECO:0000313" key="2">
    <source>
        <dbReference type="Proteomes" id="UP001183824"/>
    </source>
</evidence>
<accession>A0ABU2VT24</accession>